<evidence type="ECO:0000256" key="1">
    <source>
        <dbReference type="SAM" id="Phobius"/>
    </source>
</evidence>
<dbReference type="Proteomes" id="UP000034050">
    <property type="component" value="Unassembled WGS sequence"/>
</dbReference>
<keyword evidence="1" id="KW-0812">Transmembrane</keyword>
<evidence type="ECO:0000313" key="3">
    <source>
        <dbReference type="Proteomes" id="UP000034050"/>
    </source>
</evidence>
<proteinExistence type="predicted"/>
<keyword evidence="1" id="KW-1133">Transmembrane helix</keyword>
<name>A0A0G1FJ97_9BACT</name>
<dbReference type="EMBL" id="LCFD01000006">
    <property type="protein sequence ID" value="KKS86928.1"/>
    <property type="molecule type" value="Genomic_DNA"/>
</dbReference>
<dbReference type="STRING" id="1618446.UV61_C0006G0129"/>
<evidence type="ECO:0000313" key="2">
    <source>
        <dbReference type="EMBL" id="KKS86928.1"/>
    </source>
</evidence>
<protein>
    <submittedName>
        <fullName evidence="2">Uncharacterized protein</fullName>
    </submittedName>
</protein>
<gene>
    <name evidence="2" type="ORF">UV61_C0006G0129</name>
</gene>
<accession>A0A0G1FJ97</accession>
<sequence length="204" mass="23564">MLSEQPPELNMNDNWREDPYWRAWGVLYILSWGNKGLLWLLLCLFIFQLIAILNLVDQDSVLFFYGFFTNTVVFCLILPWTCYQYLKNINATYINEFVKGTLKPVVQIAAPRRISGPKAVVFVVVTIIFFSLSFVQKGLSGEINELINHSLAWISGFTFGPGLYLMYFTGILVQRKIFQMSDIDKQSLTKYLTKSDITESKLEN</sequence>
<reference evidence="2 3" key="1">
    <citation type="journal article" date="2015" name="Nature">
        <title>rRNA introns, odd ribosomes, and small enigmatic genomes across a large radiation of phyla.</title>
        <authorList>
            <person name="Brown C.T."/>
            <person name="Hug L.A."/>
            <person name="Thomas B.C."/>
            <person name="Sharon I."/>
            <person name="Castelle C.J."/>
            <person name="Singh A."/>
            <person name="Wilkins M.J."/>
            <person name="Williams K.H."/>
            <person name="Banfield J.F."/>
        </authorList>
    </citation>
    <scope>NUCLEOTIDE SEQUENCE [LARGE SCALE GENOMIC DNA]</scope>
</reference>
<comment type="caution">
    <text evidence="2">The sequence shown here is derived from an EMBL/GenBank/DDBJ whole genome shotgun (WGS) entry which is preliminary data.</text>
</comment>
<keyword evidence="1" id="KW-0472">Membrane</keyword>
<feature type="transmembrane region" description="Helical" evidence="1">
    <location>
        <begin position="119"/>
        <end position="139"/>
    </location>
</feature>
<dbReference type="AlphaFoldDB" id="A0A0G1FJ97"/>
<organism evidence="2 3">
    <name type="scientific">Candidatus Gottesmanbacteria bacterium GW2011_GWB1_43_11</name>
    <dbReference type="NCBI Taxonomy" id="1618446"/>
    <lineage>
        <taxon>Bacteria</taxon>
        <taxon>Candidatus Gottesmaniibacteriota</taxon>
    </lineage>
</organism>
<feature type="transmembrane region" description="Helical" evidence="1">
    <location>
        <begin position="151"/>
        <end position="173"/>
    </location>
</feature>
<feature type="transmembrane region" description="Helical" evidence="1">
    <location>
        <begin position="62"/>
        <end position="83"/>
    </location>
</feature>
<feature type="transmembrane region" description="Helical" evidence="1">
    <location>
        <begin position="37"/>
        <end position="56"/>
    </location>
</feature>